<proteinExistence type="inferred from homology"/>
<name>A0A9D2IVH2_9FIRM</name>
<comment type="similarity">
    <text evidence="2">Belongs to the glycosyl hydrolase 51 family.</text>
</comment>
<evidence type="ECO:0000256" key="6">
    <source>
        <dbReference type="ARBA" id="ARBA00023180"/>
    </source>
</evidence>
<evidence type="ECO:0000256" key="5">
    <source>
        <dbReference type="ARBA" id="ARBA00022801"/>
    </source>
</evidence>
<evidence type="ECO:0000313" key="10">
    <source>
        <dbReference type="EMBL" id="HIZ24973.1"/>
    </source>
</evidence>
<evidence type="ECO:0000256" key="2">
    <source>
        <dbReference type="ARBA" id="ARBA00007186"/>
    </source>
</evidence>
<evidence type="ECO:0000313" key="11">
    <source>
        <dbReference type="Proteomes" id="UP000824044"/>
    </source>
</evidence>
<dbReference type="Pfam" id="PF06964">
    <property type="entry name" value="Alpha-L-AF_C"/>
    <property type="match status" value="1"/>
</dbReference>
<keyword evidence="6" id="KW-0325">Glycoprotein</keyword>
<dbReference type="SUPFAM" id="SSF51011">
    <property type="entry name" value="Glycosyl hydrolase domain"/>
    <property type="match status" value="1"/>
</dbReference>
<dbReference type="InterPro" id="IPR055235">
    <property type="entry name" value="ASD1_cat"/>
</dbReference>
<dbReference type="PANTHER" id="PTHR31776:SF0">
    <property type="entry name" value="ALPHA-L-ARABINOFURANOSIDASE 1"/>
    <property type="match status" value="1"/>
</dbReference>
<dbReference type="SMART" id="SM00813">
    <property type="entry name" value="Alpha-L-AF_C"/>
    <property type="match status" value="1"/>
</dbReference>
<gene>
    <name evidence="10" type="ORF">H9812_05845</name>
</gene>
<organism evidence="10 11">
    <name type="scientific">Candidatus Gallimonas intestinigallinarum</name>
    <dbReference type="NCBI Taxonomy" id="2838604"/>
    <lineage>
        <taxon>Bacteria</taxon>
        <taxon>Bacillati</taxon>
        <taxon>Bacillota</taxon>
        <taxon>Clostridia</taxon>
        <taxon>Candidatus Gallimonas</taxon>
    </lineage>
</organism>
<dbReference type="Gene3D" id="3.20.20.80">
    <property type="entry name" value="Glycosidases"/>
    <property type="match status" value="1"/>
</dbReference>
<comment type="catalytic activity">
    <reaction evidence="1">
        <text>Hydrolysis of terminal non-reducing alpha-L-arabinofuranoside residues in alpha-L-arabinosides.</text>
        <dbReference type="EC" id="3.2.1.55"/>
    </reaction>
</comment>
<feature type="chain" id="PRO_5039548441" description="non-reducing end alpha-L-arabinofuranosidase" evidence="8">
    <location>
        <begin position="24"/>
        <end position="822"/>
    </location>
</feature>
<feature type="domain" description="Alpha-L-arabinofuranosidase C-terminal" evidence="9">
    <location>
        <begin position="584"/>
        <end position="813"/>
    </location>
</feature>
<dbReference type="InterPro" id="IPR013780">
    <property type="entry name" value="Glyco_hydro_b"/>
</dbReference>
<keyword evidence="5" id="KW-0378">Hydrolase</keyword>
<dbReference type="GO" id="GO:0046373">
    <property type="term" value="P:L-arabinose metabolic process"/>
    <property type="evidence" value="ECO:0007669"/>
    <property type="project" value="InterPro"/>
</dbReference>
<protein>
    <recommendedName>
        <fullName evidence="3">non-reducing end alpha-L-arabinofuranosidase</fullName>
        <ecNumber evidence="3">3.2.1.55</ecNumber>
    </recommendedName>
</protein>
<evidence type="ECO:0000256" key="4">
    <source>
        <dbReference type="ARBA" id="ARBA00022729"/>
    </source>
</evidence>
<dbReference type="PANTHER" id="PTHR31776">
    <property type="entry name" value="ALPHA-L-ARABINOFURANOSIDASE 1"/>
    <property type="match status" value="1"/>
</dbReference>
<evidence type="ECO:0000256" key="7">
    <source>
        <dbReference type="SAM" id="MobiDB-lite"/>
    </source>
</evidence>
<accession>A0A9D2IVH2</accession>
<evidence type="ECO:0000256" key="1">
    <source>
        <dbReference type="ARBA" id="ARBA00001462"/>
    </source>
</evidence>
<comment type="caution">
    <text evidence="10">The sequence shown here is derived from an EMBL/GenBank/DDBJ whole genome shotgun (WGS) entry which is preliminary data.</text>
</comment>
<evidence type="ECO:0000256" key="8">
    <source>
        <dbReference type="SAM" id="SignalP"/>
    </source>
</evidence>
<dbReference type="InterPro" id="IPR017853">
    <property type="entry name" value="GH"/>
</dbReference>
<dbReference type="EMBL" id="DXBS01000112">
    <property type="protein sequence ID" value="HIZ24973.1"/>
    <property type="molecule type" value="Genomic_DNA"/>
</dbReference>
<dbReference type="SUPFAM" id="SSF49785">
    <property type="entry name" value="Galactose-binding domain-like"/>
    <property type="match status" value="1"/>
</dbReference>
<dbReference type="EC" id="3.2.1.55" evidence="3"/>
<evidence type="ECO:0000256" key="3">
    <source>
        <dbReference type="ARBA" id="ARBA00012670"/>
    </source>
</evidence>
<reference evidence="10" key="2">
    <citation type="submission" date="2021-04" db="EMBL/GenBank/DDBJ databases">
        <authorList>
            <person name="Gilroy R."/>
        </authorList>
    </citation>
    <scope>NUCLEOTIDE SEQUENCE</scope>
    <source>
        <strain evidence="10">CHK33-5263</strain>
    </source>
</reference>
<keyword evidence="4 8" id="KW-0732">Signal</keyword>
<dbReference type="InterPro" id="IPR010720">
    <property type="entry name" value="Alpha-L-AF_C"/>
</dbReference>
<dbReference type="GO" id="GO:0046556">
    <property type="term" value="F:alpha-L-arabinofuranosidase activity"/>
    <property type="evidence" value="ECO:0007669"/>
    <property type="project" value="UniProtKB-EC"/>
</dbReference>
<sequence length="822" mass="89820">MNKRLTALLVSGLMGTSMLLGLAGCTPSNPQTDGPGDDPDGPTETADEQAPAFTDAEATLSLSGAIDTESARNQISSDLFGLFLEDINYASFALDDNMLINSSFENKQTNLSNGQLHGWSVGRDGEMEVETEGGVNSGDENFLQEDGTYVNEEHLKLTAAAGTILSNSGHTVASPITVIEGTDYVFSAFIKGYTGKITIEVVRGSEVYASGEINVSGADWVKYQTTITATGTMDETGSGTTLRLTFDTAGTVYLDNVKFETTDANEATGIKSYLYEAIEDLSPAFFRFPGGCIIEGRAGDTDEYFDWKNSIGAVAAEGGDTVPAFTYTLNVDGTTSEVTTYGEQATRSYNTDIWAGSTYYQMEYGLGYYEYFMLCEELGAKAIPIVNCGLSCMVQDKGGRALKGRHNNGIEDFIQDAFDLVAFAKGDPDSSDPNEAYWAQVRVNMGHAEPFDMDYIGIGNEQWGIDYERYYEQFLIAFNEKAQENPLYAEVEPIVGNCTMFTHCEDPDLNRPGVAQKAAQEFLQSRNCPDEIYSVAQYGVVDQHYYVNYTDLFYNHDLYDSYARFNEEDPNAPENLTYYKVFVGEYAANTNVVRSPGGDGVTIGSNDASTTHFGTTEAMTSTWINALSEAAMMTGMERNGDVVVLAAYAPMFGTYQSGARQWQVDMMYYTNTDLVRTPSYFVQQIFMQNTGDHKVTSNLAYASGTVPTMEFTSTNGSATRTVNTIYYVTSQDAETGDIIVKIVNAGEADVRFNVSLADLVDVELTGIAEVLRVVGEDYASTNDLNGMNIVGPDRSYKIGFENEVFGYEAPAMSVTAIRVRTK</sequence>
<dbReference type="Gene3D" id="2.60.40.1180">
    <property type="entry name" value="Golgi alpha-mannosidase II"/>
    <property type="match status" value="1"/>
</dbReference>
<dbReference type="InterPro" id="IPR051563">
    <property type="entry name" value="Glycosyl_Hydrolase_51"/>
</dbReference>
<dbReference type="AlphaFoldDB" id="A0A9D2IVH2"/>
<feature type="compositionally biased region" description="Acidic residues" evidence="7">
    <location>
        <begin position="35"/>
        <end position="47"/>
    </location>
</feature>
<dbReference type="PROSITE" id="PS51257">
    <property type="entry name" value="PROKAR_LIPOPROTEIN"/>
    <property type="match status" value="1"/>
</dbReference>
<feature type="signal peptide" evidence="8">
    <location>
        <begin position="1"/>
        <end position="23"/>
    </location>
</feature>
<reference evidence="10" key="1">
    <citation type="journal article" date="2021" name="PeerJ">
        <title>Extensive microbial diversity within the chicken gut microbiome revealed by metagenomics and culture.</title>
        <authorList>
            <person name="Gilroy R."/>
            <person name="Ravi A."/>
            <person name="Getino M."/>
            <person name="Pursley I."/>
            <person name="Horton D.L."/>
            <person name="Alikhan N.F."/>
            <person name="Baker D."/>
            <person name="Gharbi K."/>
            <person name="Hall N."/>
            <person name="Watson M."/>
            <person name="Adriaenssens E.M."/>
            <person name="Foster-Nyarko E."/>
            <person name="Jarju S."/>
            <person name="Secka A."/>
            <person name="Antonio M."/>
            <person name="Oren A."/>
            <person name="Chaudhuri R.R."/>
            <person name="La Ragione R."/>
            <person name="Hildebrand F."/>
            <person name="Pallen M.J."/>
        </authorList>
    </citation>
    <scope>NUCLEOTIDE SEQUENCE</scope>
    <source>
        <strain evidence="10">CHK33-5263</strain>
    </source>
</reference>
<dbReference type="Pfam" id="PF22848">
    <property type="entry name" value="ASD1_dom"/>
    <property type="match status" value="1"/>
</dbReference>
<dbReference type="Proteomes" id="UP000824044">
    <property type="component" value="Unassembled WGS sequence"/>
</dbReference>
<feature type="region of interest" description="Disordered" evidence="7">
    <location>
        <begin position="24"/>
        <end position="48"/>
    </location>
</feature>
<dbReference type="InterPro" id="IPR008979">
    <property type="entry name" value="Galactose-bd-like_sf"/>
</dbReference>
<evidence type="ECO:0000259" key="9">
    <source>
        <dbReference type="SMART" id="SM00813"/>
    </source>
</evidence>
<dbReference type="SUPFAM" id="SSF51445">
    <property type="entry name" value="(Trans)glycosidases"/>
    <property type="match status" value="1"/>
</dbReference>